<feature type="signal peptide" evidence="5">
    <location>
        <begin position="1"/>
        <end position="27"/>
    </location>
</feature>
<evidence type="ECO:0000256" key="2">
    <source>
        <dbReference type="PIRSR" id="PIRSR617774-1"/>
    </source>
</evidence>
<evidence type="ECO:0000256" key="3">
    <source>
        <dbReference type="PIRSR" id="PIRSR617774-2"/>
    </source>
</evidence>
<feature type="binding site" evidence="3">
    <location>
        <position position="306"/>
    </location>
    <ligand>
        <name>Mn(2+)</name>
        <dbReference type="ChEBI" id="CHEBI:29035"/>
        <label>2</label>
    </ligand>
</feature>
<dbReference type="InterPro" id="IPR011051">
    <property type="entry name" value="RmlC_Cupin_sf"/>
</dbReference>
<comment type="cofactor">
    <cofactor evidence="3">
        <name>Mn(2+)</name>
        <dbReference type="ChEBI" id="CHEBI:29035"/>
    </cofactor>
    <text evidence="3">Binds 2 manganese ions per subunit.</text>
</comment>
<dbReference type="OrthoDB" id="1973590at2"/>
<dbReference type="PANTHER" id="PTHR35848:SF9">
    <property type="entry name" value="SLL1358 PROTEIN"/>
    <property type="match status" value="1"/>
</dbReference>
<dbReference type="GO" id="GO:0046872">
    <property type="term" value="F:metal ion binding"/>
    <property type="evidence" value="ECO:0007669"/>
    <property type="project" value="UniProtKB-KW"/>
</dbReference>
<feature type="region of interest" description="Disordered" evidence="4">
    <location>
        <begin position="25"/>
        <end position="67"/>
    </location>
</feature>
<dbReference type="Proteomes" id="UP000255207">
    <property type="component" value="Unassembled WGS sequence"/>
</dbReference>
<accession>A0A370LC83</accession>
<dbReference type="CDD" id="cd20305">
    <property type="entry name" value="cupin_OxDC_C"/>
    <property type="match status" value="1"/>
</dbReference>
<reference evidence="8" key="1">
    <citation type="submission" date="2018-07" db="EMBL/GenBank/DDBJ databases">
        <authorList>
            <person name="Safronova V.I."/>
            <person name="Chirak E.R."/>
            <person name="Sazanova A.L."/>
        </authorList>
    </citation>
    <scope>NUCLEOTIDE SEQUENCE [LARGE SCALE GENOMIC DNA]</scope>
    <source>
        <strain evidence="8">RCAM04685</strain>
    </source>
</reference>
<feature type="binding site" evidence="3">
    <location>
        <position position="299"/>
    </location>
    <ligand>
        <name>Mn(2+)</name>
        <dbReference type="ChEBI" id="CHEBI:29035"/>
        <label>2</label>
    </ligand>
</feature>
<evidence type="ECO:0000259" key="6">
    <source>
        <dbReference type="SMART" id="SM00835"/>
    </source>
</evidence>
<feature type="binding site" evidence="3">
    <location>
        <position position="126"/>
    </location>
    <ligand>
        <name>Mn(2+)</name>
        <dbReference type="ChEBI" id="CHEBI:29035"/>
        <label>1</label>
    </ligand>
</feature>
<dbReference type="InterPro" id="IPR017774">
    <property type="entry name" value="Bicupin_oxalate_deCO2ase/Oxase"/>
</dbReference>
<keyword evidence="8" id="KW-1185">Reference proteome</keyword>
<dbReference type="InterPro" id="IPR014710">
    <property type="entry name" value="RmlC-like_jellyroll"/>
</dbReference>
<dbReference type="GO" id="GO:0033609">
    <property type="term" value="P:oxalate metabolic process"/>
    <property type="evidence" value="ECO:0007669"/>
    <property type="project" value="InterPro"/>
</dbReference>
<name>A0A370LC83_9HYPH</name>
<feature type="binding site" evidence="3">
    <location>
        <position position="345"/>
    </location>
    <ligand>
        <name>Mn(2+)</name>
        <dbReference type="ChEBI" id="CHEBI:29035"/>
        <label>2</label>
    </ligand>
</feature>
<dbReference type="PANTHER" id="PTHR35848">
    <property type="entry name" value="OXALATE-BINDING PROTEIN"/>
    <property type="match status" value="1"/>
</dbReference>
<dbReference type="Gene3D" id="2.60.120.10">
    <property type="entry name" value="Jelly Rolls"/>
    <property type="match status" value="2"/>
</dbReference>
<organism evidence="7 8">
    <name type="scientific">Bosea caraganae</name>
    <dbReference type="NCBI Taxonomy" id="2763117"/>
    <lineage>
        <taxon>Bacteria</taxon>
        <taxon>Pseudomonadati</taxon>
        <taxon>Pseudomonadota</taxon>
        <taxon>Alphaproteobacteria</taxon>
        <taxon>Hyphomicrobiales</taxon>
        <taxon>Boseaceae</taxon>
        <taxon>Bosea</taxon>
    </lineage>
</organism>
<dbReference type="EMBL" id="QQTP01000001">
    <property type="protein sequence ID" value="RDJ29574.1"/>
    <property type="molecule type" value="Genomic_DNA"/>
</dbReference>
<evidence type="ECO:0000313" key="7">
    <source>
        <dbReference type="EMBL" id="RDJ29574.1"/>
    </source>
</evidence>
<evidence type="ECO:0000313" key="8">
    <source>
        <dbReference type="Proteomes" id="UP000255207"/>
    </source>
</evidence>
<feature type="binding site" evidence="3">
    <location>
        <position position="301"/>
    </location>
    <ligand>
        <name>Mn(2+)</name>
        <dbReference type="ChEBI" id="CHEBI:29035"/>
        <label>2</label>
    </ligand>
</feature>
<proteinExistence type="predicted"/>
<dbReference type="CDD" id="cd20304">
    <property type="entry name" value="cupin_OxDC_N"/>
    <property type="match status" value="1"/>
</dbReference>
<dbReference type="SUPFAM" id="SSF51182">
    <property type="entry name" value="RmlC-like cupins"/>
    <property type="match status" value="1"/>
</dbReference>
<dbReference type="InterPro" id="IPR006045">
    <property type="entry name" value="Cupin_1"/>
</dbReference>
<dbReference type="PROSITE" id="PS51318">
    <property type="entry name" value="TAT"/>
    <property type="match status" value="1"/>
</dbReference>
<comment type="caution">
    <text evidence="7">The sequence shown here is derived from an EMBL/GenBank/DDBJ whole genome shotgun (WGS) entry which is preliminary data.</text>
</comment>
<evidence type="ECO:0000256" key="4">
    <source>
        <dbReference type="SAM" id="MobiDB-lite"/>
    </source>
</evidence>
<evidence type="ECO:0000256" key="5">
    <source>
        <dbReference type="SAM" id="SignalP"/>
    </source>
</evidence>
<dbReference type="InterPro" id="IPR006311">
    <property type="entry name" value="TAT_signal"/>
</dbReference>
<feature type="domain" description="Cupin type-1" evidence="6">
    <location>
        <begin position="254"/>
        <end position="395"/>
    </location>
</feature>
<protein>
    <submittedName>
        <fullName evidence="7">Cupin domain-containing protein</fullName>
    </submittedName>
</protein>
<feature type="chain" id="PRO_5030068594" evidence="5">
    <location>
        <begin position="28"/>
        <end position="407"/>
    </location>
</feature>
<dbReference type="InterPro" id="IPR051610">
    <property type="entry name" value="GPI/OXD"/>
</dbReference>
<feature type="binding site" evidence="3">
    <location>
        <position position="165"/>
    </location>
    <ligand>
        <name>Mn(2+)</name>
        <dbReference type="ChEBI" id="CHEBI:29035"/>
        <label>1</label>
    </ligand>
</feature>
<keyword evidence="5" id="KW-0732">Signal</keyword>
<dbReference type="RefSeq" id="WP_114827686.1">
    <property type="nucleotide sequence ID" value="NZ_QQTO01000019.1"/>
</dbReference>
<feature type="domain" description="Cupin type-1" evidence="6">
    <location>
        <begin position="75"/>
        <end position="218"/>
    </location>
</feature>
<dbReference type="SMART" id="SM00835">
    <property type="entry name" value="Cupin_1"/>
    <property type="match status" value="2"/>
</dbReference>
<evidence type="ECO:0000256" key="1">
    <source>
        <dbReference type="ARBA" id="ARBA00022723"/>
    </source>
</evidence>
<keyword evidence="3" id="KW-0464">Manganese</keyword>
<dbReference type="AlphaFoldDB" id="A0A370LC83"/>
<dbReference type="Pfam" id="PF00190">
    <property type="entry name" value="Cupin_1"/>
    <property type="match status" value="2"/>
</dbReference>
<feature type="binding site" evidence="3">
    <location>
        <position position="122"/>
    </location>
    <ligand>
        <name>Mn(2+)</name>
        <dbReference type="ChEBI" id="CHEBI:29035"/>
        <label>1</label>
    </ligand>
</feature>
<feature type="active site" description="Proton donor" evidence="2">
    <location>
        <position position="359"/>
    </location>
</feature>
<keyword evidence="1 3" id="KW-0479">Metal-binding</keyword>
<feature type="binding site" evidence="3">
    <location>
        <position position="120"/>
    </location>
    <ligand>
        <name>Mn(2+)</name>
        <dbReference type="ChEBI" id="CHEBI:29035"/>
        <label>1</label>
    </ligand>
</feature>
<gene>
    <name evidence="7" type="ORF">DWE98_03260</name>
</gene>
<sequence>MTTISRRETLTTLAAGGLLVASGAAHAQGTGVPQPMRPGRGGTDPGPRNLGIDRANPNIINPPATDSGTIPNLRFSFSDAPNKLYSAGWTRQITVRELGISKNIAGVNMRLNAGGTREMHWHKQAEWSYMLYGTARITAVDAQGRNFVDDVGVGDLWYFPSGVPHSIQATGSDGCEFLLVFDDGEFDEDSTFLLTDWFKHIPPDVLAKNFGVPAGNFGQTPDPRERYIFNLPVPGALASNKIAGATPIPQSFSHRMLAQTPIRSSGGAVRITDSSVFPASATIAAALVEIEPGGMRELHWHPNTDEWQYYIEGQGRMGVFAGVGTSRTFDFSAGDVGYVPFAMGHYVENTGTTTLRFLEMFKSSYYADISLDQWLALTPPELVKGHLGLDDNFVRALRKEKSPVVRS</sequence>
<dbReference type="NCBIfam" id="TIGR03404">
    <property type="entry name" value="bicupin_oxalic"/>
    <property type="match status" value="1"/>
</dbReference>